<dbReference type="InterPro" id="IPR036188">
    <property type="entry name" value="FAD/NAD-bd_sf"/>
</dbReference>
<evidence type="ECO:0000256" key="4">
    <source>
        <dbReference type="ARBA" id="ARBA00023002"/>
    </source>
</evidence>
<keyword evidence="4" id="KW-0560">Oxidoreductase</keyword>
<dbReference type="Gene3D" id="3.50.50.60">
    <property type="entry name" value="FAD/NAD(P)-binding domain"/>
    <property type="match status" value="1"/>
</dbReference>
<keyword evidence="6" id="KW-1185">Reference proteome</keyword>
<evidence type="ECO:0000313" key="6">
    <source>
        <dbReference type="Proteomes" id="UP001375240"/>
    </source>
</evidence>
<dbReference type="GO" id="GO:0004499">
    <property type="term" value="F:N,N-dimethylaniline monooxygenase activity"/>
    <property type="evidence" value="ECO:0007669"/>
    <property type="project" value="InterPro"/>
</dbReference>
<protein>
    <recommendedName>
        <fullName evidence="7">Flavin-containing monooxygenase</fullName>
    </recommendedName>
</protein>
<keyword evidence="2" id="KW-0285">Flavoprotein</keyword>
<comment type="caution">
    <text evidence="5">The sequence shown here is derived from an EMBL/GenBank/DDBJ whole genome shotgun (WGS) entry which is preliminary data.</text>
</comment>
<proteinExistence type="inferred from homology"/>
<dbReference type="InterPro" id="IPR050346">
    <property type="entry name" value="FMO-like"/>
</dbReference>
<dbReference type="PANTHER" id="PTHR23023">
    <property type="entry name" value="DIMETHYLANILINE MONOOXYGENASE"/>
    <property type="match status" value="1"/>
</dbReference>
<dbReference type="GO" id="GO:0050660">
    <property type="term" value="F:flavin adenine dinucleotide binding"/>
    <property type="evidence" value="ECO:0007669"/>
    <property type="project" value="InterPro"/>
</dbReference>
<evidence type="ECO:0000313" key="5">
    <source>
        <dbReference type="EMBL" id="KAK6340833.1"/>
    </source>
</evidence>
<dbReference type="Pfam" id="PF00743">
    <property type="entry name" value="FMO-like"/>
    <property type="match status" value="1"/>
</dbReference>
<name>A0AAV9UJU4_9PEZI</name>
<dbReference type="EMBL" id="JAVHNQ010000008">
    <property type="protein sequence ID" value="KAK6340833.1"/>
    <property type="molecule type" value="Genomic_DNA"/>
</dbReference>
<organism evidence="5 6">
    <name type="scientific">Orbilia brochopaga</name>
    <dbReference type="NCBI Taxonomy" id="3140254"/>
    <lineage>
        <taxon>Eukaryota</taxon>
        <taxon>Fungi</taxon>
        <taxon>Dikarya</taxon>
        <taxon>Ascomycota</taxon>
        <taxon>Pezizomycotina</taxon>
        <taxon>Orbiliomycetes</taxon>
        <taxon>Orbiliales</taxon>
        <taxon>Orbiliaceae</taxon>
        <taxon>Orbilia</taxon>
    </lineage>
</organism>
<reference evidence="5 6" key="1">
    <citation type="submission" date="2019-10" db="EMBL/GenBank/DDBJ databases">
        <authorList>
            <person name="Palmer J.M."/>
        </authorList>
    </citation>
    <scope>NUCLEOTIDE SEQUENCE [LARGE SCALE GENOMIC DNA]</scope>
    <source>
        <strain evidence="5 6">TWF696</strain>
    </source>
</reference>
<sequence length="597" mass="67268">MASEKVDVVVVGAGWYGLCAAKTYLQVSPDTNVVVLEEAASAGGVWAKHRLYPGLKSNNQYGLYDPNLGTYEYPDFPMKPFNVTPGTHIPGEIVHEYLVAYAKKFGVYDRIRFNSKLTTAEYKEAEDQWLLTIGEGESAKTLLTDKLIMATGVTSEPFVPVFEGQEAFDRPLFHAKDLLRHSDDLLKSAKSVTVFGGSKSAWDAVYLFASNGIKVNWVVRSKGTGFCWMAPSKVTPAKKWIEKLVTTRFLCWFSPCIWDQADGYAGVRNFMHGTAVGRGIVDTFFGILGSDVSALCGYDKHPETKKMKPLTNPFFIASTLSILNYPTDIFEYVRDGTVSIHIKDIDHLTPGQIHLSDPAKPDEPTVIDTDALICSTGWKYKPHVKFLPEGIERDLGLPYVNKETPDYADEELTKKADAEILKKYPRLANQPTVNPNYQPLHGNSEHDELNRPFRLWRLLAPPSKRFRNSITFCGALMNLDTSITAHIQSLWTVAYMTNRLKPAEEKSQEDLEWEATLWSRFGRWRTSGGYGRRYPDFVFDSVAYFSHLLQDLGIEPLRKSGFFNRVFNPYGPEDYVTVVDEWLDKNKKTVDAAPAAE</sequence>
<evidence type="ECO:0000256" key="3">
    <source>
        <dbReference type="ARBA" id="ARBA00022827"/>
    </source>
</evidence>
<evidence type="ECO:0008006" key="7">
    <source>
        <dbReference type="Google" id="ProtNLM"/>
    </source>
</evidence>
<dbReference type="Proteomes" id="UP001375240">
    <property type="component" value="Unassembled WGS sequence"/>
</dbReference>
<dbReference type="SUPFAM" id="SSF51905">
    <property type="entry name" value="FAD/NAD(P)-binding domain"/>
    <property type="match status" value="1"/>
</dbReference>
<gene>
    <name evidence="5" type="ORF">TWF696_009151</name>
</gene>
<evidence type="ECO:0000256" key="1">
    <source>
        <dbReference type="ARBA" id="ARBA00009183"/>
    </source>
</evidence>
<dbReference type="InterPro" id="IPR020946">
    <property type="entry name" value="Flavin_mOase-like"/>
</dbReference>
<dbReference type="AlphaFoldDB" id="A0AAV9UJU4"/>
<keyword evidence="3" id="KW-0274">FAD</keyword>
<comment type="similarity">
    <text evidence="1">Belongs to the FMO family.</text>
</comment>
<accession>A0AAV9UJU4</accession>
<dbReference type="GO" id="GO:0050661">
    <property type="term" value="F:NADP binding"/>
    <property type="evidence" value="ECO:0007669"/>
    <property type="project" value="InterPro"/>
</dbReference>
<evidence type="ECO:0000256" key="2">
    <source>
        <dbReference type="ARBA" id="ARBA00022630"/>
    </source>
</evidence>